<reference evidence="12" key="1">
    <citation type="submission" date="2016-10" db="EMBL/GenBank/DDBJ databases">
        <authorList>
            <person name="Varghese N."/>
            <person name="Submissions S."/>
        </authorList>
    </citation>
    <scope>NUCLEOTIDE SEQUENCE [LARGE SCALE GENOMIC DNA]</scope>
    <source>
        <strain evidence="12">DSM 20524</strain>
    </source>
</reference>
<organism evidence="11 12">
    <name type="scientific">Corynebacterium cystitidis DSM 20524</name>
    <dbReference type="NCBI Taxonomy" id="1121357"/>
    <lineage>
        <taxon>Bacteria</taxon>
        <taxon>Bacillati</taxon>
        <taxon>Actinomycetota</taxon>
        <taxon>Actinomycetes</taxon>
        <taxon>Mycobacteriales</taxon>
        <taxon>Corynebacteriaceae</taxon>
        <taxon>Corynebacterium</taxon>
    </lineage>
</organism>
<dbReference type="CDD" id="cd03214">
    <property type="entry name" value="ABC_Iron-Siderophores_B12_Hemin"/>
    <property type="match status" value="1"/>
</dbReference>
<protein>
    <submittedName>
        <fullName evidence="11">Iron complex transport system ATP-binding protein</fullName>
    </submittedName>
</protein>
<keyword evidence="2" id="KW-0813">Transport</keyword>
<sequence>MPRLEARNISVGYGDKTVLSHLGVEIPDGEFTVIVGPNACGKSTLLKSLARLTTASTGEVLLDGADIRSYPSKQVAREISLLPQNPIAPDGIVVEDLVSRGRYPYHTMMRQWSSQDQQALEWAMERANVAQLKDRPVAALSGGQRQRVWLAMVLAQQTPIVLLDEPTTFLDITHQVEVLDLAAGLYEAGSTVVAVLHELTLAFRYATHVIVMKAGEIVAQGSVKDVVTAQLLEEVYEIACDVIADPRTGKPIVIPRTSRFRRAAATTPSA</sequence>
<dbReference type="EMBL" id="FOGQ01000008">
    <property type="protein sequence ID" value="SES11338.1"/>
    <property type="molecule type" value="Genomic_DNA"/>
</dbReference>
<evidence type="ECO:0000256" key="9">
    <source>
        <dbReference type="ARBA" id="ARBA00023136"/>
    </source>
</evidence>
<gene>
    <name evidence="11" type="ORF">SAMN05661109_01912</name>
</gene>
<keyword evidence="8" id="KW-0406">Ion transport</keyword>
<keyword evidence="7" id="KW-0408">Iron</keyword>
<dbReference type="PANTHER" id="PTHR42771:SF2">
    <property type="entry name" value="IRON(3+)-HYDROXAMATE IMPORT ATP-BINDING PROTEIN FHUC"/>
    <property type="match status" value="1"/>
</dbReference>
<evidence type="ECO:0000256" key="8">
    <source>
        <dbReference type="ARBA" id="ARBA00023065"/>
    </source>
</evidence>
<dbReference type="SMART" id="SM00382">
    <property type="entry name" value="AAA"/>
    <property type="match status" value="1"/>
</dbReference>
<evidence type="ECO:0000259" key="10">
    <source>
        <dbReference type="PROSITE" id="PS50893"/>
    </source>
</evidence>
<evidence type="ECO:0000256" key="4">
    <source>
        <dbReference type="ARBA" id="ARBA00022496"/>
    </source>
</evidence>
<name>A0A1H9UPS8_9CORY</name>
<dbReference type="PROSITE" id="PS50893">
    <property type="entry name" value="ABC_TRANSPORTER_2"/>
    <property type="match status" value="1"/>
</dbReference>
<dbReference type="GO" id="GO:0005886">
    <property type="term" value="C:plasma membrane"/>
    <property type="evidence" value="ECO:0007669"/>
    <property type="project" value="UniProtKB-SubCell"/>
</dbReference>
<dbReference type="AlphaFoldDB" id="A0A1H9UPS8"/>
<feature type="domain" description="ABC transporter" evidence="10">
    <location>
        <begin position="4"/>
        <end position="239"/>
    </location>
</feature>
<dbReference type="InterPro" id="IPR003439">
    <property type="entry name" value="ABC_transporter-like_ATP-bd"/>
</dbReference>
<accession>A0A1H9UPS8</accession>
<comment type="subcellular location">
    <subcellularLocation>
        <location evidence="1">Cell membrane</location>
        <topology evidence="1">Peripheral membrane protein</topology>
    </subcellularLocation>
</comment>
<keyword evidence="5" id="KW-0547">Nucleotide-binding</keyword>
<evidence type="ECO:0000256" key="7">
    <source>
        <dbReference type="ARBA" id="ARBA00023004"/>
    </source>
</evidence>
<evidence type="ECO:0000256" key="5">
    <source>
        <dbReference type="ARBA" id="ARBA00022741"/>
    </source>
</evidence>
<dbReference type="RefSeq" id="WP_092259568.1">
    <property type="nucleotide sequence ID" value="NZ_CP047199.1"/>
</dbReference>
<dbReference type="Proteomes" id="UP000198929">
    <property type="component" value="Unassembled WGS sequence"/>
</dbReference>
<proteinExistence type="predicted"/>
<evidence type="ECO:0000313" key="12">
    <source>
        <dbReference type="Proteomes" id="UP000198929"/>
    </source>
</evidence>
<evidence type="ECO:0000313" key="11">
    <source>
        <dbReference type="EMBL" id="SES11338.1"/>
    </source>
</evidence>
<dbReference type="PROSITE" id="PS00211">
    <property type="entry name" value="ABC_TRANSPORTER_1"/>
    <property type="match status" value="1"/>
</dbReference>
<dbReference type="InterPro" id="IPR017871">
    <property type="entry name" value="ABC_transporter-like_CS"/>
</dbReference>
<dbReference type="SUPFAM" id="SSF52540">
    <property type="entry name" value="P-loop containing nucleoside triphosphate hydrolases"/>
    <property type="match status" value="1"/>
</dbReference>
<evidence type="ECO:0000256" key="2">
    <source>
        <dbReference type="ARBA" id="ARBA00022448"/>
    </source>
</evidence>
<evidence type="ECO:0000256" key="1">
    <source>
        <dbReference type="ARBA" id="ARBA00004202"/>
    </source>
</evidence>
<dbReference type="GO" id="GO:0005524">
    <property type="term" value="F:ATP binding"/>
    <property type="evidence" value="ECO:0007669"/>
    <property type="project" value="UniProtKB-KW"/>
</dbReference>
<keyword evidence="6 11" id="KW-0067">ATP-binding</keyword>
<dbReference type="Pfam" id="PF00005">
    <property type="entry name" value="ABC_tran"/>
    <property type="match status" value="1"/>
</dbReference>
<dbReference type="InterPro" id="IPR027417">
    <property type="entry name" value="P-loop_NTPase"/>
</dbReference>
<dbReference type="FunFam" id="3.40.50.300:FF:000134">
    <property type="entry name" value="Iron-enterobactin ABC transporter ATP-binding protein"/>
    <property type="match status" value="1"/>
</dbReference>
<keyword evidence="4" id="KW-0410">Iron transport</keyword>
<dbReference type="InterPro" id="IPR003593">
    <property type="entry name" value="AAA+_ATPase"/>
</dbReference>
<keyword evidence="12" id="KW-1185">Reference proteome</keyword>
<dbReference type="STRING" id="1121357.SAMN05661109_01912"/>
<evidence type="ECO:0000256" key="6">
    <source>
        <dbReference type="ARBA" id="ARBA00022840"/>
    </source>
</evidence>
<dbReference type="Gene3D" id="3.40.50.300">
    <property type="entry name" value="P-loop containing nucleotide triphosphate hydrolases"/>
    <property type="match status" value="1"/>
</dbReference>
<dbReference type="GO" id="GO:0006826">
    <property type="term" value="P:iron ion transport"/>
    <property type="evidence" value="ECO:0007669"/>
    <property type="project" value="UniProtKB-KW"/>
</dbReference>
<keyword evidence="3" id="KW-1003">Cell membrane</keyword>
<dbReference type="GO" id="GO:0016887">
    <property type="term" value="F:ATP hydrolysis activity"/>
    <property type="evidence" value="ECO:0007669"/>
    <property type="project" value="InterPro"/>
</dbReference>
<keyword evidence="9" id="KW-0472">Membrane</keyword>
<dbReference type="InterPro" id="IPR051535">
    <property type="entry name" value="Siderophore_ABC-ATPase"/>
</dbReference>
<dbReference type="PANTHER" id="PTHR42771">
    <property type="entry name" value="IRON(3+)-HYDROXAMATE IMPORT ATP-BINDING PROTEIN FHUC"/>
    <property type="match status" value="1"/>
</dbReference>
<evidence type="ECO:0000256" key="3">
    <source>
        <dbReference type="ARBA" id="ARBA00022475"/>
    </source>
</evidence>